<dbReference type="Gene3D" id="3.40.50.300">
    <property type="entry name" value="P-loop containing nucleotide triphosphate hydrolases"/>
    <property type="match status" value="1"/>
</dbReference>
<dbReference type="InterPro" id="IPR005670">
    <property type="entry name" value="PstB-like"/>
</dbReference>
<evidence type="ECO:0000256" key="1">
    <source>
        <dbReference type="ARBA" id="ARBA00022741"/>
    </source>
</evidence>
<dbReference type="EMBL" id="DSLG01000002">
    <property type="protein sequence ID" value="HEA86540.1"/>
    <property type="molecule type" value="Genomic_DNA"/>
</dbReference>
<evidence type="ECO:0000313" key="4">
    <source>
        <dbReference type="EMBL" id="HEA86540.1"/>
    </source>
</evidence>
<dbReference type="PANTHER" id="PTHR43423">
    <property type="entry name" value="ABC TRANSPORTER I FAMILY MEMBER 17"/>
    <property type="match status" value="1"/>
</dbReference>
<dbReference type="InterPro" id="IPR003439">
    <property type="entry name" value="ABC_transporter-like_ATP-bd"/>
</dbReference>
<organism evidence="4">
    <name type="scientific">candidate division WOR-3 bacterium</name>
    <dbReference type="NCBI Taxonomy" id="2052148"/>
    <lineage>
        <taxon>Bacteria</taxon>
        <taxon>Bacteria division WOR-3</taxon>
    </lineage>
</organism>
<dbReference type="CDD" id="cd03260">
    <property type="entry name" value="ABC_PstB_phosphate_transporter"/>
    <property type="match status" value="1"/>
</dbReference>
<evidence type="ECO:0000259" key="3">
    <source>
        <dbReference type="PROSITE" id="PS50893"/>
    </source>
</evidence>
<dbReference type="GO" id="GO:0035435">
    <property type="term" value="P:phosphate ion transmembrane transport"/>
    <property type="evidence" value="ECO:0007669"/>
    <property type="project" value="InterPro"/>
</dbReference>
<evidence type="ECO:0000256" key="2">
    <source>
        <dbReference type="ARBA" id="ARBA00022840"/>
    </source>
</evidence>
<dbReference type="GO" id="GO:0016020">
    <property type="term" value="C:membrane"/>
    <property type="evidence" value="ECO:0007669"/>
    <property type="project" value="InterPro"/>
</dbReference>
<protein>
    <submittedName>
        <fullName evidence="4">Phosphate ABC transporter ATP-binding protein</fullName>
    </submittedName>
</protein>
<dbReference type="InterPro" id="IPR027417">
    <property type="entry name" value="P-loop_NTPase"/>
</dbReference>
<dbReference type="SUPFAM" id="SSF52540">
    <property type="entry name" value="P-loop containing nucleoside triphosphate hydrolases"/>
    <property type="match status" value="1"/>
</dbReference>
<keyword evidence="1" id="KW-0547">Nucleotide-binding</keyword>
<feature type="domain" description="ABC transporter" evidence="3">
    <location>
        <begin position="13"/>
        <end position="252"/>
    </location>
</feature>
<dbReference type="GO" id="GO:0016887">
    <property type="term" value="F:ATP hydrolysis activity"/>
    <property type="evidence" value="ECO:0007669"/>
    <property type="project" value="InterPro"/>
</dbReference>
<dbReference type="GO" id="GO:0005315">
    <property type="term" value="F:phosphate transmembrane transporter activity"/>
    <property type="evidence" value="ECO:0007669"/>
    <property type="project" value="InterPro"/>
</dbReference>
<reference evidence="4" key="1">
    <citation type="journal article" date="2020" name="mSystems">
        <title>Genome- and Community-Level Interaction Insights into Carbon Utilization and Element Cycling Functions of Hydrothermarchaeota in Hydrothermal Sediment.</title>
        <authorList>
            <person name="Zhou Z."/>
            <person name="Liu Y."/>
            <person name="Xu W."/>
            <person name="Pan J."/>
            <person name="Luo Z.H."/>
            <person name="Li M."/>
        </authorList>
    </citation>
    <scope>NUCLEOTIDE SEQUENCE [LARGE SCALE GENOMIC DNA]</scope>
    <source>
        <strain evidence="4">SpSt-265</strain>
        <strain evidence="5">SpSt-465</strain>
    </source>
</reference>
<dbReference type="PROSITE" id="PS50893">
    <property type="entry name" value="ABC_TRANSPORTER_2"/>
    <property type="match status" value="1"/>
</dbReference>
<sequence length="257" mass="28794">MSPEGSVNSPAKLATKNLSVFYGSFQAVIDVGIEFPACAITAIIGPSGCGKSTLLRSLNRMNELIEGAKIRGEILLDGKNIYQLNVLELRKRVGMVFQRPNAFPLSVFDNIAYGPRVHGINRRQKLTEIVERSLKAVRLWDELKDRLDQNALGLTDEQRQRLCIARMLAVEPEVLLLDEPCSALDPIATLHIEDLLRQLKEKYTIVIVTHNMQQAARVSDFTGFMLLGKLIEFGTTSQIFTRPQHPETENYISGRFG</sequence>
<dbReference type="Pfam" id="PF00005">
    <property type="entry name" value="ABC_tran"/>
    <property type="match status" value="1"/>
</dbReference>
<dbReference type="PANTHER" id="PTHR43423:SF1">
    <property type="entry name" value="ABC TRANSPORTER I FAMILY MEMBER 17"/>
    <property type="match status" value="1"/>
</dbReference>
<dbReference type="AlphaFoldDB" id="A0A7C1NSW4"/>
<dbReference type="EMBL" id="DSTU01000006">
    <property type="protein sequence ID" value="HFJ53944.1"/>
    <property type="molecule type" value="Genomic_DNA"/>
</dbReference>
<accession>A0A7C1NSW4</accession>
<comment type="caution">
    <text evidence="4">The sequence shown here is derived from an EMBL/GenBank/DDBJ whole genome shotgun (WGS) entry which is preliminary data.</text>
</comment>
<evidence type="ECO:0000313" key="5">
    <source>
        <dbReference type="EMBL" id="HFJ53944.1"/>
    </source>
</evidence>
<keyword evidence="2 4" id="KW-0067">ATP-binding</keyword>
<dbReference type="InterPro" id="IPR003593">
    <property type="entry name" value="AAA+_ATPase"/>
</dbReference>
<dbReference type="NCBIfam" id="TIGR00972">
    <property type="entry name" value="3a0107s01c2"/>
    <property type="match status" value="1"/>
</dbReference>
<proteinExistence type="predicted"/>
<dbReference type="GO" id="GO:0005524">
    <property type="term" value="F:ATP binding"/>
    <property type="evidence" value="ECO:0007669"/>
    <property type="project" value="UniProtKB-KW"/>
</dbReference>
<gene>
    <name evidence="4" type="primary">pstB</name>
    <name evidence="4" type="ORF">ENP94_00835</name>
    <name evidence="5" type="ORF">ENS16_04560</name>
</gene>
<name>A0A7C1NSW4_UNCW3</name>
<dbReference type="SMART" id="SM00382">
    <property type="entry name" value="AAA"/>
    <property type="match status" value="1"/>
</dbReference>